<feature type="domain" description="Glycosyl transferase family 1" evidence="1">
    <location>
        <begin position="203"/>
        <end position="359"/>
    </location>
</feature>
<evidence type="ECO:0000259" key="1">
    <source>
        <dbReference type="Pfam" id="PF00534"/>
    </source>
</evidence>
<organism evidence="2 3">
    <name type="scientific">Coleofasciculus chthonoplastes PCC 7420</name>
    <dbReference type="NCBI Taxonomy" id="118168"/>
    <lineage>
        <taxon>Bacteria</taxon>
        <taxon>Bacillati</taxon>
        <taxon>Cyanobacteriota</taxon>
        <taxon>Cyanophyceae</taxon>
        <taxon>Coleofasciculales</taxon>
        <taxon>Coleofasciculaceae</taxon>
        <taxon>Coleofasciculus</taxon>
    </lineage>
</organism>
<protein>
    <submittedName>
        <fullName evidence="2">Glycosyl transferase, group 1 family protein</fullName>
    </submittedName>
</protein>
<dbReference type="RefSeq" id="WP_006101921.1">
    <property type="nucleotide sequence ID" value="NZ_DS989852.1"/>
</dbReference>
<dbReference type="Proteomes" id="UP000003835">
    <property type="component" value="Unassembled WGS sequence"/>
</dbReference>
<sequence length="384" mass="43662">MNSIADSRIAWLFPGLKRGFYWHPVLSEFTKRFKNTIIYTGNWPGYVSGFEETFTVKVVGKTKFVETNLPEGGYSRGSYYVSPKIIGHLLGFKPHVIFALSFSAWTLLAILFKPLARWRVVIVYNGSSLNVDRRDSKVHIFYRRMMVRLADALITNSQAGKAYLTQILEANENHVFARPYGVPTPTALLEQQEKANLSIPELQHPVFLFIGVVEYRKGLHFLLKACNQLQQQGNQNYTLLVAGEGSQREELKDFIKQNHLEQQIHWAGWVDYSQLGAYFEKTDVFVFPTLEDIWGMVLLEAMACGKPVLCSQWAGAKELVEVGENGYIFDPYNPDELAALMRRFIDHPELIPTMGQKSKQLIAPHNPEAAANFLAEVTAFVLDH</sequence>
<dbReference type="PANTHER" id="PTHR45947:SF3">
    <property type="entry name" value="SULFOQUINOVOSYL TRANSFERASE SQD2"/>
    <property type="match status" value="1"/>
</dbReference>
<keyword evidence="3" id="KW-1185">Reference proteome</keyword>
<reference evidence="2 3" key="1">
    <citation type="submission" date="2008-07" db="EMBL/GenBank/DDBJ databases">
        <authorList>
            <person name="Tandeau de Marsac N."/>
            <person name="Ferriera S."/>
            <person name="Johnson J."/>
            <person name="Kravitz S."/>
            <person name="Beeson K."/>
            <person name="Sutton G."/>
            <person name="Rogers Y.-H."/>
            <person name="Friedman R."/>
            <person name="Frazier M."/>
            <person name="Venter J.C."/>
        </authorList>
    </citation>
    <scope>NUCLEOTIDE SEQUENCE [LARGE SCALE GENOMIC DNA]</scope>
    <source>
        <strain evidence="2 3">PCC 7420</strain>
    </source>
</reference>
<dbReference type="STRING" id="118168.MC7420_6068"/>
<dbReference type="Pfam" id="PF00534">
    <property type="entry name" value="Glycos_transf_1"/>
    <property type="match status" value="1"/>
</dbReference>
<dbReference type="InterPro" id="IPR001296">
    <property type="entry name" value="Glyco_trans_1"/>
</dbReference>
<dbReference type="CDD" id="cd03801">
    <property type="entry name" value="GT4_PimA-like"/>
    <property type="match status" value="1"/>
</dbReference>
<dbReference type="AlphaFoldDB" id="B4VTH0"/>
<dbReference type="InterPro" id="IPR050194">
    <property type="entry name" value="Glycosyltransferase_grp1"/>
</dbReference>
<accession>B4VTH0</accession>
<proteinExistence type="predicted"/>
<dbReference type="EMBL" id="DS989852">
    <property type="protein sequence ID" value="EDX74590.1"/>
    <property type="molecule type" value="Genomic_DNA"/>
</dbReference>
<dbReference type="PANTHER" id="PTHR45947">
    <property type="entry name" value="SULFOQUINOVOSYL TRANSFERASE SQD2"/>
    <property type="match status" value="1"/>
</dbReference>
<dbReference type="Gene3D" id="3.40.50.2000">
    <property type="entry name" value="Glycogen Phosphorylase B"/>
    <property type="match status" value="2"/>
</dbReference>
<evidence type="ECO:0000313" key="2">
    <source>
        <dbReference type="EMBL" id="EDX74590.1"/>
    </source>
</evidence>
<name>B4VTH0_9CYAN</name>
<keyword evidence="2" id="KW-0808">Transferase</keyword>
<evidence type="ECO:0000313" key="3">
    <source>
        <dbReference type="Proteomes" id="UP000003835"/>
    </source>
</evidence>
<dbReference type="GO" id="GO:0016757">
    <property type="term" value="F:glycosyltransferase activity"/>
    <property type="evidence" value="ECO:0007669"/>
    <property type="project" value="InterPro"/>
</dbReference>
<dbReference type="eggNOG" id="COG0438">
    <property type="taxonomic scope" value="Bacteria"/>
</dbReference>
<dbReference type="SUPFAM" id="SSF53756">
    <property type="entry name" value="UDP-Glycosyltransferase/glycogen phosphorylase"/>
    <property type="match status" value="1"/>
</dbReference>
<dbReference type="OrthoDB" id="9790710at2"/>
<gene>
    <name evidence="2" type="ORF">MC7420_6068</name>
</gene>
<dbReference type="HOGENOM" id="CLU_009583_5_1_3"/>